<reference evidence="1" key="2">
    <citation type="submission" date="2018-05" db="EMBL/GenBank/DDBJ databases">
        <title>OmerRS3 (Oryza meridionalis Reference Sequence Version 3).</title>
        <authorList>
            <person name="Zhang J."/>
            <person name="Kudrna D."/>
            <person name="Lee S."/>
            <person name="Talag J."/>
            <person name="Welchert J."/>
            <person name="Wing R.A."/>
        </authorList>
    </citation>
    <scope>NUCLEOTIDE SEQUENCE [LARGE SCALE GENOMIC DNA]</scope>
    <source>
        <strain evidence="1">cv. OR44</strain>
    </source>
</reference>
<protein>
    <submittedName>
        <fullName evidence="1">Uncharacterized protein</fullName>
    </submittedName>
</protein>
<dbReference type="EnsemblPlants" id="OMERI04G09360.1">
    <property type="protein sequence ID" value="OMERI04G09360.1"/>
    <property type="gene ID" value="OMERI04G09360"/>
</dbReference>
<dbReference type="Proteomes" id="UP000008021">
    <property type="component" value="Chromosome 4"/>
</dbReference>
<evidence type="ECO:0000313" key="1">
    <source>
        <dbReference type="EnsemblPlants" id="OMERI04G09360.1"/>
    </source>
</evidence>
<dbReference type="AlphaFoldDB" id="A0A0E0DDC7"/>
<proteinExistence type="predicted"/>
<evidence type="ECO:0000313" key="2">
    <source>
        <dbReference type="Proteomes" id="UP000008021"/>
    </source>
</evidence>
<reference evidence="1" key="1">
    <citation type="submission" date="2015-04" db="UniProtKB">
        <authorList>
            <consortium name="EnsemblPlants"/>
        </authorList>
    </citation>
    <scope>IDENTIFICATION</scope>
</reference>
<accession>A0A0E0DDC7</accession>
<organism evidence="1">
    <name type="scientific">Oryza meridionalis</name>
    <dbReference type="NCBI Taxonomy" id="40149"/>
    <lineage>
        <taxon>Eukaryota</taxon>
        <taxon>Viridiplantae</taxon>
        <taxon>Streptophyta</taxon>
        <taxon>Embryophyta</taxon>
        <taxon>Tracheophyta</taxon>
        <taxon>Spermatophyta</taxon>
        <taxon>Magnoliopsida</taxon>
        <taxon>Liliopsida</taxon>
        <taxon>Poales</taxon>
        <taxon>Poaceae</taxon>
        <taxon>BOP clade</taxon>
        <taxon>Oryzoideae</taxon>
        <taxon>Oryzeae</taxon>
        <taxon>Oryzinae</taxon>
        <taxon>Oryza</taxon>
    </lineage>
</organism>
<keyword evidence="2" id="KW-1185">Reference proteome</keyword>
<name>A0A0E0DDC7_9ORYZ</name>
<dbReference type="HOGENOM" id="CLU_2708971_0_0_1"/>
<dbReference type="Gramene" id="OMERI04G09360.1">
    <property type="protein sequence ID" value="OMERI04G09360.1"/>
    <property type="gene ID" value="OMERI04G09360"/>
</dbReference>
<sequence length="73" mass="7993">MAWLVHQLGDYVPQRDDPLGVPLVIDHVDPVDLLRVQLQYDVLDFIIPSACDDGAEQGRGLVLLLKVLANCGA</sequence>